<keyword evidence="3 5" id="KW-0067">ATP-binding</keyword>
<reference evidence="7" key="1">
    <citation type="submission" date="2023-03" db="EMBL/GenBank/DDBJ databases">
        <title>Massive genome expansion in bonnet fungi (Mycena s.s.) driven by repeated elements and novel gene families across ecological guilds.</title>
        <authorList>
            <consortium name="Lawrence Berkeley National Laboratory"/>
            <person name="Harder C.B."/>
            <person name="Miyauchi S."/>
            <person name="Viragh M."/>
            <person name="Kuo A."/>
            <person name="Thoen E."/>
            <person name="Andreopoulos B."/>
            <person name="Lu D."/>
            <person name="Skrede I."/>
            <person name="Drula E."/>
            <person name="Henrissat B."/>
            <person name="Morin E."/>
            <person name="Kohler A."/>
            <person name="Barry K."/>
            <person name="LaButti K."/>
            <person name="Morin E."/>
            <person name="Salamov A."/>
            <person name="Lipzen A."/>
            <person name="Mereny Z."/>
            <person name="Hegedus B."/>
            <person name="Baldrian P."/>
            <person name="Stursova M."/>
            <person name="Weitz H."/>
            <person name="Taylor A."/>
            <person name="Grigoriev I.V."/>
            <person name="Nagy L.G."/>
            <person name="Martin F."/>
            <person name="Kauserud H."/>
        </authorList>
    </citation>
    <scope>NUCLEOTIDE SEQUENCE</scope>
    <source>
        <strain evidence="7">CBHHK002</strain>
    </source>
</reference>
<dbReference type="GO" id="GO:0005795">
    <property type="term" value="C:Golgi stack"/>
    <property type="evidence" value="ECO:0007669"/>
    <property type="project" value="TreeGrafter"/>
</dbReference>
<comment type="caution">
    <text evidence="7">The sequence shown here is derived from an EMBL/GenBank/DDBJ whole genome shotgun (WGS) entry which is preliminary data.</text>
</comment>
<dbReference type="AlphaFoldDB" id="A0AAD6Z5Q3"/>
<dbReference type="GO" id="GO:0043001">
    <property type="term" value="P:Golgi to plasma membrane protein transport"/>
    <property type="evidence" value="ECO:0007669"/>
    <property type="project" value="TreeGrafter"/>
</dbReference>
<dbReference type="SMART" id="SM00382">
    <property type="entry name" value="AAA"/>
    <property type="match status" value="1"/>
</dbReference>
<keyword evidence="5 7" id="KW-0378">Hydrolase</keyword>
<evidence type="ECO:0000313" key="8">
    <source>
        <dbReference type="Proteomes" id="UP001218218"/>
    </source>
</evidence>
<organism evidence="7 8">
    <name type="scientific">Mycena albidolilacea</name>
    <dbReference type="NCBI Taxonomy" id="1033008"/>
    <lineage>
        <taxon>Eukaryota</taxon>
        <taxon>Fungi</taxon>
        <taxon>Dikarya</taxon>
        <taxon>Basidiomycota</taxon>
        <taxon>Agaricomycotina</taxon>
        <taxon>Agaricomycetes</taxon>
        <taxon>Agaricomycetidae</taxon>
        <taxon>Agaricales</taxon>
        <taxon>Marasmiineae</taxon>
        <taxon>Mycenaceae</taxon>
        <taxon>Mycena</taxon>
    </lineage>
</organism>
<keyword evidence="5" id="KW-0963">Cytoplasm</keyword>
<dbReference type="GO" id="GO:0035494">
    <property type="term" value="P:SNARE complex disassembly"/>
    <property type="evidence" value="ECO:0007669"/>
    <property type="project" value="InterPro"/>
</dbReference>
<evidence type="ECO:0000256" key="4">
    <source>
        <dbReference type="ARBA" id="ARBA00056429"/>
    </source>
</evidence>
<evidence type="ECO:0000313" key="7">
    <source>
        <dbReference type="EMBL" id="KAJ7307682.1"/>
    </source>
</evidence>
<dbReference type="Proteomes" id="UP001218218">
    <property type="component" value="Unassembled WGS sequence"/>
</dbReference>
<dbReference type="Pfam" id="PF17862">
    <property type="entry name" value="AAA_lid_3"/>
    <property type="match status" value="1"/>
</dbReference>
<keyword evidence="8" id="KW-1185">Reference proteome</keyword>
<dbReference type="InterPro" id="IPR027417">
    <property type="entry name" value="P-loop_NTPase"/>
</dbReference>
<dbReference type="InterPro" id="IPR003959">
    <property type="entry name" value="ATPase_AAA_core"/>
</dbReference>
<keyword evidence="5" id="KW-0813">Transport</keyword>
<dbReference type="CDD" id="cd00009">
    <property type="entry name" value="AAA"/>
    <property type="match status" value="1"/>
</dbReference>
<dbReference type="InterPro" id="IPR041569">
    <property type="entry name" value="AAA_lid_3"/>
</dbReference>
<comment type="similarity">
    <text evidence="1 5">Belongs to the AAA ATPase family.</text>
</comment>
<proteinExistence type="inferred from homology"/>
<evidence type="ECO:0000256" key="2">
    <source>
        <dbReference type="ARBA" id="ARBA00022741"/>
    </source>
</evidence>
<dbReference type="Gene3D" id="1.10.8.60">
    <property type="match status" value="2"/>
</dbReference>
<feature type="domain" description="AAA+ ATPase" evidence="6">
    <location>
        <begin position="147"/>
        <end position="280"/>
    </location>
</feature>
<evidence type="ECO:0000256" key="1">
    <source>
        <dbReference type="ARBA" id="ARBA00006914"/>
    </source>
</evidence>
<dbReference type="SUPFAM" id="SSF52540">
    <property type="entry name" value="P-loop containing nucleoside triphosphate hydrolases"/>
    <property type="match status" value="2"/>
</dbReference>
<sequence>MCDAVSMEISLPDENGRHQILIIHTAKMRTNRVMDEDVDLEELAAKTKNFSGAELNGLIKSATSFAFDRHVKVGTIAGISDDAENLRVNRADFLRALEEVHPAFGVSEEELQSAIQNGIIHYDSVVDELLRSGTLIVEQVRSSKRAPVVNVLLHGPPGSGKTTLAAAIAQASQFPFIKFITPDNMVGMGEQQKISAITKVFADSYKSPLSVVVVDNIERLIDWSPIGARFSKPVLQALLVLIGKRPPKDRRLLVIATTSNRPILMDLGFADFHSVLRVPPVTSLSALEAVIREVDLFPLEEDRRDAVRMLRDAGFDRKSRDDPSSRLQIGIKKLLSILEMARQEPDAVAEQLVTALMELDL</sequence>
<dbReference type="FunFam" id="3.40.50.300:FF:000166">
    <property type="entry name" value="vesicle-fusing ATPase isoform X1"/>
    <property type="match status" value="1"/>
</dbReference>
<name>A0AAD6Z5Q3_9AGAR</name>
<dbReference type="InterPro" id="IPR003593">
    <property type="entry name" value="AAA+_ATPase"/>
</dbReference>
<evidence type="ECO:0000256" key="3">
    <source>
        <dbReference type="ARBA" id="ARBA00022840"/>
    </source>
</evidence>
<dbReference type="InterPro" id="IPR039812">
    <property type="entry name" value="Vesicle-fus_ATPase"/>
</dbReference>
<dbReference type="Gene3D" id="3.40.50.300">
    <property type="entry name" value="P-loop containing nucleotide triphosphate hydrolases"/>
    <property type="match status" value="1"/>
</dbReference>
<dbReference type="EMBL" id="JARIHO010000088">
    <property type="protein sequence ID" value="KAJ7307682.1"/>
    <property type="molecule type" value="Genomic_DNA"/>
</dbReference>
<dbReference type="PANTHER" id="PTHR23078">
    <property type="entry name" value="VESICULAR-FUSION PROTEIN NSF"/>
    <property type="match status" value="1"/>
</dbReference>
<dbReference type="GO" id="GO:0016887">
    <property type="term" value="F:ATP hydrolysis activity"/>
    <property type="evidence" value="ECO:0007669"/>
    <property type="project" value="InterPro"/>
</dbReference>
<keyword evidence="5" id="KW-0653">Protein transport</keyword>
<keyword evidence="2 5" id="KW-0547">Nucleotide-binding</keyword>
<evidence type="ECO:0000259" key="6">
    <source>
        <dbReference type="SMART" id="SM00382"/>
    </source>
</evidence>
<dbReference type="FunFam" id="1.10.8.60:FF:000026">
    <property type="entry name" value="vesicle-fusing ATPase isoform X1"/>
    <property type="match status" value="1"/>
</dbReference>
<comment type="function">
    <text evidence="4 5">Required for vesicle-mediated transport. Catalyzes the fusion of transport vesicles within the Golgi cisternae. Is also required for transport from the endoplasmic reticulum to the Golgi stack. Seems to function as a fusion protein required for the delivery of cargo proteins to all compartments of the Golgi stack independent of vesicle origin.</text>
</comment>
<accession>A0AAD6Z5Q3</accession>
<dbReference type="PANTHER" id="PTHR23078:SF3">
    <property type="entry name" value="VESICLE-FUSING ATPASE"/>
    <property type="match status" value="1"/>
</dbReference>
<evidence type="ECO:0000256" key="5">
    <source>
        <dbReference type="RuleBase" id="RU367045"/>
    </source>
</evidence>
<comment type="subcellular location">
    <subcellularLocation>
        <location evidence="5">Cytoplasm</location>
    </subcellularLocation>
</comment>
<dbReference type="Pfam" id="PF00004">
    <property type="entry name" value="AAA"/>
    <property type="match status" value="1"/>
</dbReference>
<dbReference type="GO" id="GO:0006891">
    <property type="term" value="P:intra-Golgi vesicle-mediated transport"/>
    <property type="evidence" value="ECO:0007669"/>
    <property type="project" value="TreeGrafter"/>
</dbReference>
<dbReference type="GO" id="GO:0005524">
    <property type="term" value="F:ATP binding"/>
    <property type="evidence" value="ECO:0007669"/>
    <property type="project" value="UniProtKB-UniRule"/>
</dbReference>
<protein>
    <recommendedName>
        <fullName evidence="5">Vesicular-fusion protein SEC18</fullName>
    </recommendedName>
</protein>
<gene>
    <name evidence="7" type="ORF">DFH08DRAFT_720099</name>
</gene>
<keyword evidence="5" id="KW-0931">ER-Golgi transport</keyword>